<feature type="transmembrane region" description="Helical" evidence="5">
    <location>
        <begin position="85"/>
        <end position="104"/>
    </location>
</feature>
<dbReference type="InterPro" id="IPR005828">
    <property type="entry name" value="MFS_sugar_transport-like"/>
</dbReference>
<feature type="transmembrane region" description="Helical" evidence="5">
    <location>
        <begin position="210"/>
        <end position="232"/>
    </location>
</feature>
<dbReference type="OrthoDB" id="211449at2"/>
<evidence type="ECO:0000259" key="6">
    <source>
        <dbReference type="PROSITE" id="PS50850"/>
    </source>
</evidence>
<feature type="domain" description="Major facilitator superfamily (MFS) profile" evidence="6">
    <location>
        <begin position="50"/>
        <end position="432"/>
    </location>
</feature>
<feature type="transmembrane region" description="Helical" evidence="5">
    <location>
        <begin position="175"/>
        <end position="198"/>
    </location>
</feature>
<dbReference type="GO" id="GO:0022857">
    <property type="term" value="F:transmembrane transporter activity"/>
    <property type="evidence" value="ECO:0007669"/>
    <property type="project" value="InterPro"/>
</dbReference>
<feature type="transmembrane region" description="Helical" evidence="5">
    <location>
        <begin position="282"/>
        <end position="305"/>
    </location>
</feature>
<dbReference type="RefSeq" id="WP_145265242.1">
    <property type="nucleotide sequence ID" value="NZ_CP036316.1"/>
</dbReference>
<sequence length="482" mass="52195">MQNYSSGDPRLQSGNHKLFAPRTSLHDCRMTTASRQIDFEKIQEPSIYTPVFWTAYAGHLTVVTANAVTFRFAELVTYLGGSDQTSGEIVSVGVLAGLIARWFLGQAIDRFGLGKVWIATTISLFAGAILLMFCRDLGVQMYLARILFAIGLAGAFTGSNVHIQKHVPPHRRTEAIGALGTSGFIALIVGTTLGDLIFNFQGYDAATRFTLLFGATAAFSGIYLMIVGWLSWHDEHEAPAATLPAHKLLFRYQPLAITLVATMLGMTFAVTTVFLTRIATHLHLAGIGPFFAGYAVSAFVFRIITRRWSQQVGRHKLILIGLAGYALGHSSMILVTNEWMFLIPAAFMGFGHALLFPCVVSLISEAYPLEFRGTGTSMALGFIEVGTLIFAPLLGFIIDWFDGTGYTQALMVAAGMSVISGVVYAIHTAGHEDMDIVLSRQFQQAYREANSRVKSEPVPEDLSGAGAILAEPCTEAAVGCAE</sequence>
<feature type="transmembrane region" description="Helical" evidence="5">
    <location>
        <begin position="341"/>
        <end position="367"/>
    </location>
</feature>
<name>A0A517TD26_9PLAN</name>
<evidence type="ECO:0000313" key="8">
    <source>
        <dbReference type="Proteomes" id="UP000319976"/>
    </source>
</evidence>
<keyword evidence="4 5" id="KW-0472">Membrane</keyword>
<dbReference type="InterPro" id="IPR052714">
    <property type="entry name" value="MFS_Exporter"/>
</dbReference>
<protein>
    <submittedName>
        <fullName evidence="7">Major facilitator superfamily transporter</fullName>
    </submittedName>
</protein>
<evidence type="ECO:0000256" key="3">
    <source>
        <dbReference type="ARBA" id="ARBA00022989"/>
    </source>
</evidence>
<evidence type="ECO:0000256" key="1">
    <source>
        <dbReference type="ARBA" id="ARBA00004370"/>
    </source>
</evidence>
<dbReference type="SUPFAM" id="SSF103473">
    <property type="entry name" value="MFS general substrate transporter"/>
    <property type="match status" value="1"/>
</dbReference>
<dbReference type="Pfam" id="PF00083">
    <property type="entry name" value="Sugar_tr"/>
    <property type="match status" value="1"/>
</dbReference>
<comment type="subcellular location">
    <subcellularLocation>
        <location evidence="1">Membrane</location>
    </subcellularLocation>
</comment>
<feature type="transmembrane region" description="Helical" evidence="5">
    <location>
        <begin position="51"/>
        <end position="73"/>
    </location>
</feature>
<keyword evidence="8" id="KW-1185">Reference proteome</keyword>
<dbReference type="Proteomes" id="UP000319976">
    <property type="component" value="Chromosome"/>
</dbReference>
<dbReference type="KEGG" id="chya:V22_35390"/>
<feature type="transmembrane region" description="Helical" evidence="5">
    <location>
        <begin position="317"/>
        <end position="335"/>
    </location>
</feature>
<dbReference type="Pfam" id="PF07690">
    <property type="entry name" value="MFS_1"/>
    <property type="match status" value="1"/>
</dbReference>
<dbReference type="Gene3D" id="1.20.1250.20">
    <property type="entry name" value="MFS general substrate transporter like domains"/>
    <property type="match status" value="2"/>
</dbReference>
<feature type="transmembrane region" description="Helical" evidence="5">
    <location>
        <begin position="379"/>
        <end position="401"/>
    </location>
</feature>
<keyword evidence="3 5" id="KW-1133">Transmembrane helix</keyword>
<reference evidence="7 8" key="1">
    <citation type="submission" date="2019-02" db="EMBL/GenBank/DDBJ databases">
        <title>Deep-cultivation of Planctomycetes and their phenomic and genomic characterization uncovers novel biology.</title>
        <authorList>
            <person name="Wiegand S."/>
            <person name="Jogler M."/>
            <person name="Boedeker C."/>
            <person name="Pinto D."/>
            <person name="Vollmers J."/>
            <person name="Rivas-Marin E."/>
            <person name="Kohn T."/>
            <person name="Peeters S.H."/>
            <person name="Heuer A."/>
            <person name="Rast P."/>
            <person name="Oberbeckmann S."/>
            <person name="Bunk B."/>
            <person name="Jeske O."/>
            <person name="Meyerdierks A."/>
            <person name="Storesund J.E."/>
            <person name="Kallscheuer N."/>
            <person name="Luecker S."/>
            <person name="Lage O.M."/>
            <person name="Pohl T."/>
            <person name="Merkel B.J."/>
            <person name="Hornburger P."/>
            <person name="Mueller R.-W."/>
            <person name="Bruemmer F."/>
            <person name="Labrenz M."/>
            <person name="Spormann A.M."/>
            <person name="Op den Camp H."/>
            <person name="Overmann J."/>
            <person name="Amann R."/>
            <person name="Jetten M.S.M."/>
            <person name="Mascher T."/>
            <person name="Medema M.H."/>
            <person name="Devos D.P."/>
            <person name="Kaster A.-K."/>
            <person name="Ovreas L."/>
            <person name="Rohde M."/>
            <person name="Galperin M.Y."/>
            <person name="Jogler C."/>
        </authorList>
    </citation>
    <scope>NUCLEOTIDE SEQUENCE [LARGE SCALE GENOMIC DNA]</scope>
    <source>
        <strain evidence="7 8">V22</strain>
    </source>
</reference>
<dbReference type="InterPro" id="IPR020846">
    <property type="entry name" value="MFS_dom"/>
</dbReference>
<dbReference type="AlphaFoldDB" id="A0A517TD26"/>
<dbReference type="GO" id="GO:0016020">
    <property type="term" value="C:membrane"/>
    <property type="evidence" value="ECO:0007669"/>
    <property type="project" value="UniProtKB-SubCell"/>
</dbReference>
<dbReference type="EMBL" id="CP036316">
    <property type="protein sequence ID" value="QDT66274.1"/>
    <property type="molecule type" value="Genomic_DNA"/>
</dbReference>
<evidence type="ECO:0000256" key="4">
    <source>
        <dbReference type="ARBA" id="ARBA00023136"/>
    </source>
</evidence>
<dbReference type="PROSITE" id="PS50850">
    <property type="entry name" value="MFS"/>
    <property type="match status" value="1"/>
</dbReference>
<dbReference type="PANTHER" id="PTHR23531:SF1">
    <property type="entry name" value="QUINOLENE RESISTANCE PROTEIN NORA"/>
    <property type="match status" value="1"/>
</dbReference>
<dbReference type="PANTHER" id="PTHR23531">
    <property type="entry name" value="QUINOLENE RESISTANCE PROTEIN NORA"/>
    <property type="match status" value="1"/>
</dbReference>
<evidence type="ECO:0000256" key="2">
    <source>
        <dbReference type="ARBA" id="ARBA00022692"/>
    </source>
</evidence>
<evidence type="ECO:0000313" key="7">
    <source>
        <dbReference type="EMBL" id="QDT66274.1"/>
    </source>
</evidence>
<dbReference type="InterPro" id="IPR036259">
    <property type="entry name" value="MFS_trans_sf"/>
</dbReference>
<gene>
    <name evidence="7" type="ORF">V22_35390</name>
</gene>
<feature type="transmembrane region" description="Helical" evidence="5">
    <location>
        <begin position="252"/>
        <end position="276"/>
    </location>
</feature>
<accession>A0A517TD26</accession>
<feature type="transmembrane region" description="Helical" evidence="5">
    <location>
        <begin position="407"/>
        <end position="426"/>
    </location>
</feature>
<feature type="transmembrane region" description="Helical" evidence="5">
    <location>
        <begin position="139"/>
        <end position="163"/>
    </location>
</feature>
<proteinExistence type="predicted"/>
<feature type="transmembrane region" description="Helical" evidence="5">
    <location>
        <begin position="116"/>
        <end position="133"/>
    </location>
</feature>
<evidence type="ECO:0000256" key="5">
    <source>
        <dbReference type="SAM" id="Phobius"/>
    </source>
</evidence>
<organism evidence="7 8">
    <name type="scientific">Calycomorphotria hydatis</name>
    <dbReference type="NCBI Taxonomy" id="2528027"/>
    <lineage>
        <taxon>Bacteria</taxon>
        <taxon>Pseudomonadati</taxon>
        <taxon>Planctomycetota</taxon>
        <taxon>Planctomycetia</taxon>
        <taxon>Planctomycetales</taxon>
        <taxon>Planctomycetaceae</taxon>
        <taxon>Calycomorphotria</taxon>
    </lineage>
</organism>
<keyword evidence="2 5" id="KW-0812">Transmembrane</keyword>
<dbReference type="InterPro" id="IPR011701">
    <property type="entry name" value="MFS"/>
</dbReference>